<dbReference type="EMBL" id="JNVM01000008">
    <property type="protein sequence ID" value="KEQ26137.1"/>
    <property type="molecule type" value="Genomic_DNA"/>
</dbReference>
<evidence type="ECO:0000313" key="2">
    <source>
        <dbReference type="Proteomes" id="UP000028123"/>
    </source>
</evidence>
<dbReference type="RefSeq" id="WP_036680766.1">
    <property type="nucleotide sequence ID" value="NZ_JNVM01000008.1"/>
</dbReference>
<keyword evidence="2" id="KW-1185">Reference proteome</keyword>
<dbReference type="GO" id="GO:0008745">
    <property type="term" value="F:N-acetylmuramoyl-L-alanine amidase activity"/>
    <property type="evidence" value="ECO:0007669"/>
    <property type="project" value="InterPro"/>
</dbReference>
<evidence type="ECO:0000313" key="1">
    <source>
        <dbReference type="EMBL" id="KEQ26137.1"/>
    </source>
</evidence>
<protein>
    <submittedName>
        <fullName evidence="1">Uncharacterized protein</fullName>
    </submittedName>
</protein>
<name>A0A081P614_9BACL</name>
<reference evidence="1 2" key="1">
    <citation type="submission" date="2014-06" db="EMBL/GenBank/DDBJ databases">
        <title>Draft genome sequence of Paenibacillus sp. MSt1.</title>
        <authorList>
            <person name="Aw Y.K."/>
            <person name="Ong K.S."/>
            <person name="Gan H.M."/>
            <person name="Lee S.M."/>
        </authorList>
    </citation>
    <scope>NUCLEOTIDE SEQUENCE [LARGE SCALE GENOMIC DNA]</scope>
    <source>
        <strain evidence="1 2">MSt1</strain>
    </source>
</reference>
<gene>
    <name evidence="1" type="ORF">ET33_36780</name>
</gene>
<dbReference type="AlphaFoldDB" id="A0A081P614"/>
<dbReference type="eggNOG" id="ENOG50348E4">
    <property type="taxonomic scope" value="Bacteria"/>
</dbReference>
<comment type="caution">
    <text evidence="1">The sequence shown here is derived from an EMBL/GenBank/DDBJ whole genome shotgun (WGS) entry which is preliminary data.</text>
</comment>
<organism evidence="1 2">
    <name type="scientific">Paenibacillus tyrfis</name>
    <dbReference type="NCBI Taxonomy" id="1501230"/>
    <lineage>
        <taxon>Bacteria</taxon>
        <taxon>Bacillati</taxon>
        <taxon>Bacillota</taxon>
        <taxon>Bacilli</taxon>
        <taxon>Bacillales</taxon>
        <taxon>Paenibacillaceae</taxon>
        <taxon>Paenibacillus</taxon>
    </lineage>
</organism>
<accession>A0A081P614</accession>
<dbReference type="InterPro" id="IPR036505">
    <property type="entry name" value="Amidase/PGRP_sf"/>
</dbReference>
<dbReference type="SUPFAM" id="SSF55846">
    <property type="entry name" value="N-acetylmuramoyl-L-alanine amidase-like"/>
    <property type="match status" value="1"/>
</dbReference>
<dbReference type="Proteomes" id="UP000028123">
    <property type="component" value="Unassembled WGS sequence"/>
</dbReference>
<proteinExistence type="predicted"/>
<sequence length="113" mass="12768">MQYYGIVIHHSACSSINGKGYDYFIAKNGDIIPSSEQTDPLYIHLCLEGDFSGPRAVRTSAEKEQLFLMNKLILRLAETYGFQPDDIFPHSITCPGGDFPWAQLVISPEDRYH</sequence>
<dbReference type="OrthoDB" id="2630778at2"/>
<dbReference type="GO" id="GO:0009253">
    <property type="term" value="P:peptidoglycan catabolic process"/>
    <property type="evidence" value="ECO:0007669"/>
    <property type="project" value="InterPro"/>
</dbReference>